<dbReference type="Pfam" id="PF00722">
    <property type="entry name" value="Glyco_hydro_16"/>
    <property type="match status" value="1"/>
</dbReference>
<comment type="similarity">
    <text evidence="1">Belongs to the glycosyl hydrolase 16 family.</text>
</comment>
<dbReference type="Proteomes" id="UP001164746">
    <property type="component" value="Chromosome 6"/>
</dbReference>
<protein>
    <submittedName>
        <fullName evidence="4">BGBP-like protein</fullName>
    </submittedName>
</protein>
<dbReference type="SUPFAM" id="SSF49899">
    <property type="entry name" value="Concanavalin A-like lectins/glucanases"/>
    <property type="match status" value="1"/>
</dbReference>
<evidence type="ECO:0000256" key="1">
    <source>
        <dbReference type="ARBA" id="ARBA00006865"/>
    </source>
</evidence>
<gene>
    <name evidence="4" type="ORF">MAR_016996</name>
</gene>
<keyword evidence="5" id="KW-1185">Reference proteome</keyword>
<proteinExistence type="inferred from homology"/>
<accession>A0ABY7EAH8</accession>
<organism evidence="4 5">
    <name type="scientific">Mya arenaria</name>
    <name type="common">Soft-shell clam</name>
    <dbReference type="NCBI Taxonomy" id="6604"/>
    <lineage>
        <taxon>Eukaryota</taxon>
        <taxon>Metazoa</taxon>
        <taxon>Spiralia</taxon>
        <taxon>Lophotrochozoa</taxon>
        <taxon>Mollusca</taxon>
        <taxon>Bivalvia</taxon>
        <taxon>Autobranchia</taxon>
        <taxon>Heteroconchia</taxon>
        <taxon>Euheterodonta</taxon>
        <taxon>Imparidentia</taxon>
        <taxon>Neoheterodontei</taxon>
        <taxon>Myida</taxon>
        <taxon>Myoidea</taxon>
        <taxon>Myidae</taxon>
        <taxon>Mya</taxon>
    </lineage>
</organism>
<dbReference type="CDD" id="cd08024">
    <property type="entry name" value="GH16_CCF"/>
    <property type="match status" value="1"/>
</dbReference>
<feature type="chain" id="PRO_5046251018" evidence="2">
    <location>
        <begin position="17"/>
        <end position="465"/>
    </location>
</feature>
<dbReference type="PROSITE" id="PS51762">
    <property type="entry name" value="GH16_2"/>
    <property type="match status" value="1"/>
</dbReference>
<dbReference type="InterPro" id="IPR000757">
    <property type="entry name" value="Beta-glucanase-like"/>
</dbReference>
<evidence type="ECO:0000259" key="3">
    <source>
        <dbReference type="PROSITE" id="PS51762"/>
    </source>
</evidence>
<dbReference type="PANTHER" id="PTHR10963:SF55">
    <property type="entry name" value="GLYCOSIDE HYDROLASE FAMILY 16 PROTEIN"/>
    <property type="match status" value="1"/>
</dbReference>
<reference evidence="4" key="1">
    <citation type="submission" date="2022-11" db="EMBL/GenBank/DDBJ databases">
        <title>Centuries of genome instability and evolution in soft-shell clam transmissible cancer (bioRxiv).</title>
        <authorList>
            <person name="Hart S.F.M."/>
            <person name="Yonemitsu M.A."/>
            <person name="Giersch R.M."/>
            <person name="Beal B.F."/>
            <person name="Arriagada G."/>
            <person name="Davis B.W."/>
            <person name="Ostrander E.A."/>
            <person name="Goff S.P."/>
            <person name="Metzger M.J."/>
        </authorList>
    </citation>
    <scope>NUCLEOTIDE SEQUENCE</scope>
    <source>
        <strain evidence="4">MELC-2E11</strain>
        <tissue evidence="4">Siphon/mantle</tissue>
    </source>
</reference>
<dbReference type="Gene3D" id="2.60.120.200">
    <property type="match status" value="1"/>
</dbReference>
<evidence type="ECO:0000256" key="2">
    <source>
        <dbReference type="SAM" id="SignalP"/>
    </source>
</evidence>
<dbReference type="InterPro" id="IPR013320">
    <property type="entry name" value="ConA-like_dom_sf"/>
</dbReference>
<feature type="domain" description="GH16" evidence="3">
    <location>
        <begin position="148"/>
        <end position="465"/>
    </location>
</feature>
<keyword evidence="2" id="KW-0732">Signal</keyword>
<dbReference type="InterPro" id="IPR050546">
    <property type="entry name" value="Glycosyl_Hydrlase_16"/>
</dbReference>
<evidence type="ECO:0000313" key="5">
    <source>
        <dbReference type="Proteomes" id="UP001164746"/>
    </source>
</evidence>
<name>A0ABY7EAH8_MYAAR</name>
<dbReference type="EMBL" id="CP111017">
    <property type="protein sequence ID" value="WAR07038.1"/>
    <property type="molecule type" value="Genomic_DNA"/>
</dbReference>
<evidence type="ECO:0000313" key="4">
    <source>
        <dbReference type="EMBL" id="WAR07038.1"/>
    </source>
</evidence>
<sequence>MKTLLPLLAALSLTAALPKPRIKHLPVEGELEISVEDVPGVRWTAVQYHLAGKSSVGTLYPSVDGVWRHRADVAGSRSGKLKYTLIGQTNGEPVVTSGTVDTDSDDRGAVVVSPQERPRRGRTLVFRDDFNSLDTGAWEYEVSMYGGYNWEIQVYTNDPLNAFTRNGHLFLKPTLTADKFNESFLTTGVMDSTILNEAYNHSAHVFSLTSCFWSKAIWGKCTNEDRYGCHREGRYGLLPPVMSAKLKSRKTVRFGYVCARARIPQGDWIWPAIWMLPQSSHYGQWPRSGEIDLMESRGNSVARAPDGNDHGRNEVGSTMHWGPDAGQNKFYLTHGERDDGSFSTQMHDYCVDWTQDHISITVDGHEVMRTGGNFWQKGGFGGSNPWAGGSHMAPFDQPFYLILNVAVGGTSGFFPDDWTYNSRKPWRDGSTKELEEFWAARHEWQPSWQGDMVAMEVDWVEMYQY</sequence>
<dbReference type="PANTHER" id="PTHR10963">
    <property type="entry name" value="GLYCOSYL HYDROLASE-RELATED"/>
    <property type="match status" value="1"/>
</dbReference>
<feature type="signal peptide" evidence="2">
    <location>
        <begin position="1"/>
        <end position="16"/>
    </location>
</feature>